<proteinExistence type="predicted"/>
<keyword evidence="1 2" id="KW-0193">Cuticle</keyword>
<dbReference type="InterPro" id="IPR000618">
    <property type="entry name" value="Insect_cuticle"/>
</dbReference>
<feature type="compositionally biased region" description="Low complexity" evidence="3">
    <location>
        <begin position="296"/>
        <end position="307"/>
    </location>
</feature>
<dbReference type="EMBL" id="WVUK01000049">
    <property type="protein sequence ID" value="KAF7495224.1"/>
    <property type="molecule type" value="Genomic_DNA"/>
</dbReference>
<organism evidence="4">
    <name type="scientific">Sarcoptes scabiei</name>
    <name type="common">Itch mite</name>
    <name type="synonym">Acarus scabiei</name>
    <dbReference type="NCBI Taxonomy" id="52283"/>
    <lineage>
        <taxon>Eukaryota</taxon>
        <taxon>Metazoa</taxon>
        <taxon>Ecdysozoa</taxon>
        <taxon>Arthropoda</taxon>
        <taxon>Chelicerata</taxon>
        <taxon>Arachnida</taxon>
        <taxon>Acari</taxon>
        <taxon>Acariformes</taxon>
        <taxon>Sarcoptiformes</taxon>
        <taxon>Astigmata</taxon>
        <taxon>Psoroptidia</taxon>
        <taxon>Sarcoptoidea</taxon>
        <taxon>Sarcoptidae</taxon>
        <taxon>Sarcoptinae</taxon>
        <taxon>Sarcoptes</taxon>
    </lineage>
</organism>
<dbReference type="GO" id="GO:0062129">
    <property type="term" value="C:chitin-based extracellular matrix"/>
    <property type="evidence" value="ECO:0007669"/>
    <property type="project" value="TreeGrafter"/>
</dbReference>
<feature type="region of interest" description="Disordered" evidence="3">
    <location>
        <begin position="180"/>
        <end position="201"/>
    </location>
</feature>
<evidence type="ECO:0000313" key="4">
    <source>
        <dbReference type="EMBL" id="KAF7495224.1"/>
    </source>
</evidence>
<protein>
    <submittedName>
        <fullName evidence="4">Cuticle protein 16.8</fullName>
    </submittedName>
</protein>
<feature type="region of interest" description="Disordered" evidence="3">
    <location>
        <begin position="439"/>
        <end position="467"/>
    </location>
</feature>
<dbReference type="GO" id="GO:0008010">
    <property type="term" value="F:structural constituent of chitin-based larval cuticle"/>
    <property type="evidence" value="ECO:0007669"/>
    <property type="project" value="TreeGrafter"/>
</dbReference>
<dbReference type="AlphaFoldDB" id="A0A834VH93"/>
<feature type="region of interest" description="Disordered" evidence="3">
    <location>
        <begin position="278"/>
        <end position="309"/>
    </location>
</feature>
<evidence type="ECO:0000256" key="1">
    <source>
        <dbReference type="ARBA" id="ARBA00022460"/>
    </source>
</evidence>
<accession>A0A834VH93</accession>
<feature type="compositionally biased region" description="Low complexity" evidence="3">
    <location>
        <begin position="443"/>
        <end position="453"/>
    </location>
</feature>
<dbReference type="PROSITE" id="PS51155">
    <property type="entry name" value="CHIT_BIND_RR_2"/>
    <property type="match status" value="1"/>
</dbReference>
<dbReference type="PROSITE" id="PS00233">
    <property type="entry name" value="CHIT_BIND_RR_1"/>
    <property type="match status" value="1"/>
</dbReference>
<dbReference type="EnsemblMetazoa" id="SSS_1366s_mrna">
    <property type="protein sequence ID" value="KAF7495224.1"/>
    <property type="gene ID" value="SSS_1366"/>
</dbReference>
<name>A0A834VH93_SARSC</name>
<reference evidence="6" key="1">
    <citation type="journal article" date="2020" name="PLoS Negl. Trop. Dis.">
        <title>High-quality nuclear genome for Sarcoptes scabiei-A critical resource for a neglected parasite.</title>
        <authorList>
            <person name="Korhonen P.K."/>
            <person name="Gasser R.B."/>
            <person name="Ma G."/>
            <person name="Wang T."/>
            <person name="Stroehlein A.J."/>
            <person name="Young N.D."/>
            <person name="Ang C.S."/>
            <person name="Fernando D.D."/>
            <person name="Lu H.C."/>
            <person name="Taylor S."/>
            <person name="Reynolds S.L."/>
            <person name="Mofiz E."/>
            <person name="Najaraj S.H."/>
            <person name="Gowda H."/>
            <person name="Madugundu A."/>
            <person name="Renuse S."/>
            <person name="Holt D."/>
            <person name="Pandey A."/>
            <person name="Papenfuss A.T."/>
            <person name="Fischer K."/>
        </authorList>
    </citation>
    <scope>NUCLEOTIDE SEQUENCE [LARGE SCALE GENOMIC DNA]</scope>
</reference>
<reference evidence="4" key="2">
    <citation type="submission" date="2020-01" db="EMBL/GenBank/DDBJ databases">
        <authorList>
            <person name="Korhonen P.K.K."/>
            <person name="Guangxu M.G."/>
            <person name="Wang T.W."/>
            <person name="Stroehlein A.J.S."/>
            <person name="Young N.D."/>
            <person name="Ang C.-S.A."/>
            <person name="Fernando D.W.F."/>
            <person name="Lu H.L."/>
            <person name="Taylor S.T."/>
            <person name="Ehtesham M.E.M."/>
            <person name="Najaraj S.H.N."/>
            <person name="Harsha G.H.G."/>
            <person name="Madugundu A.M."/>
            <person name="Renuse S.R."/>
            <person name="Holt D.H."/>
            <person name="Pandey A.P."/>
            <person name="Papenfuss A.P."/>
            <person name="Gasser R.B.G."/>
            <person name="Fischer K.F."/>
        </authorList>
    </citation>
    <scope>NUCLEOTIDE SEQUENCE</scope>
    <source>
        <strain evidence="4">SSS_KF_BRIS2020</strain>
    </source>
</reference>
<feature type="region of interest" description="Disordered" evidence="3">
    <location>
        <begin position="1"/>
        <end position="22"/>
    </location>
</feature>
<dbReference type="PANTHER" id="PTHR10380">
    <property type="entry name" value="CUTICLE PROTEIN"/>
    <property type="match status" value="1"/>
</dbReference>
<dbReference type="InterPro" id="IPR031311">
    <property type="entry name" value="CHIT_BIND_RR_consensus"/>
</dbReference>
<feature type="region of interest" description="Disordered" evidence="3">
    <location>
        <begin position="36"/>
        <end position="58"/>
    </location>
</feature>
<feature type="compositionally biased region" description="Basic and acidic residues" evidence="3">
    <location>
        <begin position="37"/>
        <end position="47"/>
    </location>
</feature>
<feature type="compositionally biased region" description="Basic and acidic residues" evidence="3">
    <location>
        <begin position="180"/>
        <end position="193"/>
    </location>
</feature>
<evidence type="ECO:0000256" key="3">
    <source>
        <dbReference type="SAM" id="MobiDB-lite"/>
    </source>
</evidence>
<dbReference type="Pfam" id="PF00379">
    <property type="entry name" value="Chitin_bind_4"/>
    <property type="match status" value="1"/>
</dbReference>
<feature type="compositionally biased region" description="Polar residues" evidence="3">
    <location>
        <begin position="282"/>
        <end position="295"/>
    </location>
</feature>
<feature type="compositionally biased region" description="Polar residues" evidence="3">
    <location>
        <begin position="48"/>
        <end position="58"/>
    </location>
</feature>
<keyword evidence="6" id="KW-1185">Reference proteome</keyword>
<gene>
    <name evidence="4" type="ORF">SSS_1366</name>
</gene>
<dbReference type="InterPro" id="IPR050468">
    <property type="entry name" value="Cuticle_Struct_Prot"/>
</dbReference>
<reference evidence="5" key="3">
    <citation type="submission" date="2022-06" db="UniProtKB">
        <authorList>
            <consortium name="EnsemblMetazoa"/>
        </authorList>
    </citation>
    <scope>IDENTIFICATION</scope>
</reference>
<dbReference type="Proteomes" id="UP000070412">
    <property type="component" value="Unassembled WGS sequence"/>
</dbReference>
<dbReference type="OrthoDB" id="6433771at2759"/>
<sequence>MVEQTQLKQQQQSLTQSLQPITVPISPYNSRLHHHVRADEQESDEQHQSNNIIQVTSQPQLTIETKDSIDHRYHQSNDIGNNNNYHRYPHQVSHSYLDNYRSIHLSGQQSQPLQTTIARFRQIGNEYVKLDDYKLSSQLQQQQSRLNSYVNDDDDGVDVGFKKPALNLISNHVEDDVKTAEETANHQPIEKAKPHQSYGFGYNVDDGYGNKQWRHEKSSKPNEVTGSYGYKDKNGIMREVEYIADRYGFRAFIKTNEPGTASNDPAFVRIDSNSHAIDYPQASASGPEQQANAVESSSPSSSPLSVSNDENELIPDYQQIIGQRQPIRLSLALKEHSSELNSIENRPESQTLFAITRSKLSSPPTSPILLRSIDPSILEPSQKQQQLPSQTLLNRNGIFLQKPLLNDGAGYVRTINSRNMMIDNQHQRQPRYHQSSLLRYPQHHQQQQQQPKPLDQDQRQPHYTLASTRIISNDANKVIS</sequence>
<evidence type="ECO:0000313" key="5">
    <source>
        <dbReference type="EnsemblMetazoa" id="KAF7495224.1"/>
    </source>
</evidence>
<feature type="compositionally biased region" description="Low complexity" evidence="3">
    <location>
        <begin position="1"/>
        <end position="19"/>
    </location>
</feature>
<evidence type="ECO:0000256" key="2">
    <source>
        <dbReference type="PROSITE-ProRule" id="PRU00497"/>
    </source>
</evidence>
<evidence type="ECO:0000313" key="6">
    <source>
        <dbReference type="Proteomes" id="UP000070412"/>
    </source>
</evidence>